<organism evidence="2 3">
    <name type="scientific">Ampelomyces quisqualis</name>
    <name type="common">Powdery mildew agent</name>
    <dbReference type="NCBI Taxonomy" id="50730"/>
    <lineage>
        <taxon>Eukaryota</taxon>
        <taxon>Fungi</taxon>
        <taxon>Dikarya</taxon>
        <taxon>Ascomycota</taxon>
        <taxon>Pezizomycotina</taxon>
        <taxon>Dothideomycetes</taxon>
        <taxon>Pleosporomycetidae</taxon>
        <taxon>Pleosporales</taxon>
        <taxon>Pleosporineae</taxon>
        <taxon>Phaeosphaeriaceae</taxon>
        <taxon>Ampelomyces</taxon>
    </lineage>
</organism>
<gene>
    <name evidence="2" type="ORF">BDU57DRAFT_439793</name>
</gene>
<evidence type="ECO:0008006" key="4">
    <source>
        <dbReference type="Google" id="ProtNLM"/>
    </source>
</evidence>
<protein>
    <recommendedName>
        <fullName evidence="4">Impact N-terminal domain-containing protein</fullName>
    </recommendedName>
</protein>
<evidence type="ECO:0000313" key="3">
    <source>
        <dbReference type="Proteomes" id="UP000800096"/>
    </source>
</evidence>
<evidence type="ECO:0000256" key="1">
    <source>
        <dbReference type="SAM" id="MobiDB-lite"/>
    </source>
</evidence>
<dbReference type="Proteomes" id="UP000800096">
    <property type="component" value="Unassembled WGS sequence"/>
</dbReference>
<dbReference type="OrthoDB" id="514070at2759"/>
<proteinExistence type="predicted"/>
<name>A0A6A5R4B3_AMPQU</name>
<evidence type="ECO:0000313" key="2">
    <source>
        <dbReference type="EMBL" id="KAF1920797.1"/>
    </source>
</evidence>
<keyword evidence="3" id="KW-1185">Reference proteome</keyword>
<accession>A0A6A5R4B3</accession>
<reference evidence="2" key="1">
    <citation type="journal article" date="2020" name="Stud. Mycol.">
        <title>101 Dothideomycetes genomes: a test case for predicting lifestyles and emergence of pathogens.</title>
        <authorList>
            <person name="Haridas S."/>
            <person name="Albert R."/>
            <person name="Binder M."/>
            <person name="Bloem J."/>
            <person name="Labutti K."/>
            <person name="Salamov A."/>
            <person name="Andreopoulos B."/>
            <person name="Baker S."/>
            <person name="Barry K."/>
            <person name="Bills G."/>
            <person name="Bluhm B."/>
            <person name="Cannon C."/>
            <person name="Castanera R."/>
            <person name="Culley D."/>
            <person name="Daum C."/>
            <person name="Ezra D."/>
            <person name="Gonzalez J."/>
            <person name="Henrissat B."/>
            <person name="Kuo A."/>
            <person name="Liang C."/>
            <person name="Lipzen A."/>
            <person name="Lutzoni F."/>
            <person name="Magnuson J."/>
            <person name="Mondo S."/>
            <person name="Nolan M."/>
            <person name="Ohm R."/>
            <person name="Pangilinan J."/>
            <person name="Park H.-J."/>
            <person name="Ramirez L."/>
            <person name="Alfaro M."/>
            <person name="Sun H."/>
            <person name="Tritt A."/>
            <person name="Yoshinaga Y."/>
            <person name="Zwiers L.-H."/>
            <person name="Turgeon B."/>
            <person name="Goodwin S."/>
            <person name="Spatafora J."/>
            <person name="Crous P."/>
            <person name="Grigoriev I."/>
        </authorList>
    </citation>
    <scope>NUCLEOTIDE SEQUENCE</scope>
    <source>
        <strain evidence="2">HMLAC05119</strain>
    </source>
</reference>
<sequence>MASAGDLQALLRFLSQDAKVPLAQAMGKIKELQAAKLNTASNLAGANVDRLKTIFEDDKIARQVLNAAKRVSKKRRSSESSASVPAPPPKKAKPVYGQPLSPAEFEASLALPEAERDETTLMGAVVYTNRAPLVLAFAVTLLKYTMPEQPISSRLSLAQAVTSMNSKTKAVHIGIDREKAAEDEGWGKGQPLIKVMTRELRVMKRWGYEWEEPATQSTFDSSTQETLASPQATLAHEYAAKPPALWGVDLEALKKASAPNITTSNRSSLSDLPIYTAQSARAYLIKAFDTPPDRKVVTSKKQTAKMTSAEKERNLGLLLGALELLYESWANVLSKEDMDKRAWGWYVRVRPDVATGAAGWGGKGNVKLADILELRRPSDTVKAEAG</sequence>
<feature type="region of interest" description="Disordered" evidence="1">
    <location>
        <begin position="68"/>
        <end position="98"/>
    </location>
</feature>
<dbReference type="EMBL" id="ML979132">
    <property type="protein sequence ID" value="KAF1920797.1"/>
    <property type="molecule type" value="Genomic_DNA"/>
</dbReference>
<dbReference type="AlphaFoldDB" id="A0A6A5R4B3"/>